<dbReference type="NCBIfam" id="TIGR00197">
    <property type="entry name" value="yjeF_nterm"/>
    <property type="match status" value="1"/>
</dbReference>
<comment type="similarity">
    <text evidence="18">Belongs to the NnrE/AIBP family.</text>
</comment>
<dbReference type="EC" id="5.1.99.6" evidence="19"/>
<organism evidence="22 23">
    <name type="scientific">Salinivibrio costicola</name>
    <name type="common">Vibrio costicola</name>
    <dbReference type="NCBI Taxonomy" id="51367"/>
    <lineage>
        <taxon>Bacteria</taxon>
        <taxon>Pseudomonadati</taxon>
        <taxon>Pseudomonadota</taxon>
        <taxon>Gammaproteobacteria</taxon>
        <taxon>Vibrionales</taxon>
        <taxon>Vibrionaceae</taxon>
        <taxon>Salinivibrio</taxon>
    </lineage>
</organism>
<evidence type="ECO:0000256" key="19">
    <source>
        <dbReference type="PIRNR" id="PIRNR017184"/>
    </source>
</evidence>
<dbReference type="SUPFAM" id="SSF64153">
    <property type="entry name" value="YjeF N-terminal domain-like"/>
    <property type="match status" value="1"/>
</dbReference>
<evidence type="ECO:0000313" key="23">
    <source>
        <dbReference type="Proteomes" id="UP000501408"/>
    </source>
</evidence>
<dbReference type="PANTHER" id="PTHR12592">
    <property type="entry name" value="ATP-DEPENDENT (S)-NAD(P)H-HYDRATE DEHYDRATASE FAMILY MEMBER"/>
    <property type="match status" value="1"/>
</dbReference>
<dbReference type="InterPro" id="IPR029056">
    <property type="entry name" value="Ribokinase-like"/>
</dbReference>
<comment type="function">
    <text evidence="14 19">Bifunctional enzyme that catalyzes the epimerization of the S- and R-forms of NAD(P)HX and the dehydration of the S-form of NAD(P)HX at the expense of ADP, which is converted to AMP. This allows the repair of both epimers of NAD(P)HX, a damaged form of NAD(P)H that is a result of enzymatic or heat-dependent hydration.</text>
</comment>
<feature type="binding site" evidence="17">
    <location>
        <position position="322"/>
    </location>
    <ligand>
        <name>(6S)-NADPHX</name>
        <dbReference type="ChEBI" id="CHEBI:64076"/>
    </ligand>
</feature>
<comment type="function">
    <text evidence="18">Catalyzes the epimerization of the S- and R-forms of NAD(P)HX, a damaged form of NAD(P)H that is a result of enzymatic or heat-dependent hydration. This is a prerequisite for the S-specific NAD(P)H-hydrate dehydratase to allow the repair of both epimers of NAD(P)HX.</text>
</comment>
<feature type="binding site" evidence="17">
    <location>
        <position position="368"/>
    </location>
    <ligand>
        <name>(6S)-NADPHX</name>
        <dbReference type="ChEBI" id="CHEBI:64076"/>
    </ligand>
</feature>
<keyword evidence="5 18" id="KW-0479">Metal-binding</keyword>
<dbReference type="PROSITE" id="PS01050">
    <property type="entry name" value="YJEF_C_2"/>
    <property type="match status" value="1"/>
</dbReference>
<comment type="catalytic activity">
    <reaction evidence="15 17 19">
        <text>(6S)-NADHX + ADP = AMP + phosphate + NADH + H(+)</text>
        <dbReference type="Rhea" id="RHEA:32223"/>
        <dbReference type="ChEBI" id="CHEBI:15378"/>
        <dbReference type="ChEBI" id="CHEBI:43474"/>
        <dbReference type="ChEBI" id="CHEBI:57945"/>
        <dbReference type="ChEBI" id="CHEBI:64074"/>
        <dbReference type="ChEBI" id="CHEBI:456215"/>
        <dbReference type="ChEBI" id="CHEBI:456216"/>
        <dbReference type="EC" id="4.2.1.136"/>
    </reaction>
</comment>
<dbReference type="HAMAP" id="MF_01966">
    <property type="entry name" value="NADHX_epimerase"/>
    <property type="match status" value="1"/>
</dbReference>
<evidence type="ECO:0000259" key="20">
    <source>
        <dbReference type="PROSITE" id="PS51383"/>
    </source>
</evidence>
<comment type="cofactor">
    <cofactor evidence="17">
        <name>Mg(2+)</name>
        <dbReference type="ChEBI" id="CHEBI:18420"/>
    </cofactor>
</comment>
<dbReference type="InterPro" id="IPR004443">
    <property type="entry name" value="YjeF_N_dom"/>
</dbReference>
<evidence type="ECO:0000256" key="13">
    <source>
        <dbReference type="ARBA" id="ARBA00023268"/>
    </source>
</evidence>
<dbReference type="Pfam" id="PF03853">
    <property type="entry name" value="YjeF_N"/>
    <property type="match status" value="1"/>
</dbReference>
<evidence type="ECO:0000256" key="18">
    <source>
        <dbReference type="HAMAP-Rule" id="MF_01966"/>
    </source>
</evidence>
<evidence type="ECO:0000256" key="3">
    <source>
        <dbReference type="ARBA" id="ARBA00006001"/>
    </source>
</evidence>
<feature type="binding site" evidence="18">
    <location>
        <position position="141"/>
    </location>
    <ligand>
        <name>(6S)-NADPHX</name>
        <dbReference type="ChEBI" id="CHEBI:64076"/>
    </ligand>
</feature>
<dbReference type="NCBIfam" id="TIGR00196">
    <property type="entry name" value="yjeF_cterm"/>
    <property type="match status" value="1"/>
</dbReference>
<feature type="domain" description="YjeF N-terminal" evidence="21">
    <location>
        <begin position="15"/>
        <end position="216"/>
    </location>
</feature>
<comment type="similarity">
    <text evidence="3 19">In the N-terminal section; belongs to the NnrE/AIBP family.</text>
</comment>
<evidence type="ECO:0000256" key="12">
    <source>
        <dbReference type="ARBA" id="ARBA00023239"/>
    </source>
</evidence>
<dbReference type="InterPro" id="IPR036652">
    <property type="entry name" value="YjeF_N_dom_sf"/>
</dbReference>
<evidence type="ECO:0000256" key="14">
    <source>
        <dbReference type="ARBA" id="ARBA00025153"/>
    </source>
</evidence>
<feature type="binding site" evidence="17">
    <location>
        <position position="433"/>
    </location>
    <ligand>
        <name>AMP</name>
        <dbReference type="ChEBI" id="CHEBI:456215"/>
    </ligand>
</feature>
<sequence>MAASLPQSFYRAEQVREGEIAVAKALEIPMYQLMLRAGQAVFDTLAQRYPNAARILIVCGVGNNAGDGYVIARLAKSSGLNVTVWALGDPERLTGDAATAFQEWRDCGGTNVSSAPTMQQFDVIVDAILGTGLSRAVTGDYAEAISRINQSQVPVIAVDIPSGLCADSGCVKGCAINATITVTLIALKQGLVTGKAMSHRGELVFAGLNVATAFGRQTQAAGWLMNDDLCQRYLPKRDRTAHKGQFGRVLCLGGDHGMAGAVTLSAQAALRTGAGLVKVVTQAEHTLMLVTRQPELMTQGWAPGQSLSEALEWATNLVIGPGLGSSAWSDALWKIAVGARGTKVIDADGLNKLARHPQQRDDWVLTPHPGEAARLLGCEVADVELDRFAAVKTIQTRYGGVVVLKGAGTIVYDGTDYAVANVGNPGMASGGMGDVLSGVIGSFIAQGVDLFHAAAMGCYLHGKAGDQAALAGERGLLASDLLPELQRLID</sequence>
<comment type="similarity">
    <text evidence="17">Belongs to the NnrD/CARKD family.</text>
</comment>
<dbReference type="InterPro" id="IPR017953">
    <property type="entry name" value="Carbohydrate_kinase_pred_CS"/>
</dbReference>
<keyword evidence="23" id="KW-1185">Reference proteome</keyword>
<evidence type="ECO:0000256" key="15">
    <source>
        <dbReference type="ARBA" id="ARBA00048238"/>
    </source>
</evidence>
<dbReference type="PIRSF" id="PIRSF017184">
    <property type="entry name" value="Nnr"/>
    <property type="match status" value="1"/>
</dbReference>
<feature type="binding site" evidence="18">
    <location>
        <position position="64"/>
    </location>
    <ligand>
        <name>K(+)</name>
        <dbReference type="ChEBI" id="CHEBI:29103"/>
    </ligand>
</feature>
<comment type="catalytic activity">
    <reaction evidence="16 17 19">
        <text>(6S)-NADPHX + ADP = AMP + phosphate + NADPH + H(+)</text>
        <dbReference type="Rhea" id="RHEA:32235"/>
        <dbReference type="ChEBI" id="CHEBI:15378"/>
        <dbReference type="ChEBI" id="CHEBI:43474"/>
        <dbReference type="ChEBI" id="CHEBI:57783"/>
        <dbReference type="ChEBI" id="CHEBI:64076"/>
        <dbReference type="ChEBI" id="CHEBI:456215"/>
        <dbReference type="ChEBI" id="CHEBI:456216"/>
        <dbReference type="EC" id="4.2.1.136"/>
    </reaction>
</comment>
<evidence type="ECO:0000256" key="9">
    <source>
        <dbReference type="ARBA" id="ARBA00022958"/>
    </source>
</evidence>
<evidence type="ECO:0000259" key="21">
    <source>
        <dbReference type="PROSITE" id="PS51385"/>
    </source>
</evidence>
<feature type="binding site" evidence="18">
    <location>
        <position position="126"/>
    </location>
    <ligand>
        <name>K(+)</name>
        <dbReference type="ChEBI" id="CHEBI:29103"/>
    </ligand>
</feature>
<evidence type="ECO:0000256" key="7">
    <source>
        <dbReference type="ARBA" id="ARBA00022840"/>
    </source>
</evidence>
<feature type="binding site" evidence="18">
    <location>
        <position position="162"/>
    </location>
    <ligand>
        <name>K(+)</name>
        <dbReference type="ChEBI" id="CHEBI:29103"/>
    </ligand>
</feature>
<evidence type="ECO:0000313" key="22">
    <source>
        <dbReference type="EMBL" id="QIR07071.1"/>
    </source>
</evidence>
<feature type="binding site" evidence="17">
    <location>
        <position position="261"/>
    </location>
    <ligand>
        <name>(6S)-NADPHX</name>
        <dbReference type="ChEBI" id="CHEBI:64076"/>
    </ligand>
</feature>
<evidence type="ECO:0000256" key="5">
    <source>
        <dbReference type="ARBA" id="ARBA00022723"/>
    </source>
</evidence>
<dbReference type="Gene3D" id="3.40.50.10260">
    <property type="entry name" value="YjeF N-terminal domain"/>
    <property type="match status" value="1"/>
</dbReference>
<comment type="catalytic activity">
    <reaction evidence="2 18 19">
        <text>(6R)-NADPHX = (6S)-NADPHX</text>
        <dbReference type="Rhea" id="RHEA:32227"/>
        <dbReference type="ChEBI" id="CHEBI:64076"/>
        <dbReference type="ChEBI" id="CHEBI:64077"/>
        <dbReference type="EC" id="5.1.99.6"/>
    </reaction>
</comment>
<keyword evidence="8 17" id="KW-0521">NADP</keyword>
<dbReference type="InterPro" id="IPR000631">
    <property type="entry name" value="CARKD"/>
</dbReference>
<dbReference type="CDD" id="cd01171">
    <property type="entry name" value="YXKO-related"/>
    <property type="match status" value="1"/>
</dbReference>
<comment type="caution">
    <text evidence="18">Lacks conserved residue(s) required for the propagation of feature annotation.</text>
</comment>
<dbReference type="PANTHER" id="PTHR12592:SF0">
    <property type="entry name" value="ATP-DEPENDENT (S)-NAD(P)H-HYDRATE DEHYDRATASE"/>
    <property type="match status" value="1"/>
</dbReference>
<feature type="binding site" evidence="18">
    <location>
        <begin position="130"/>
        <end position="136"/>
    </location>
    <ligand>
        <name>(6S)-NADPHX</name>
        <dbReference type="ChEBI" id="CHEBI:64076"/>
    </ligand>
</feature>
<comment type="similarity">
    <text evidence="4 19">In the C-terminal section; belongs to the NnrD/CARKD family.</text>
</comment>
<gene>
    <name evidence="17" type="primary">nnrD</name>
    <name evidence="18" type="synonym">nnrE</name>
    <name evidence="22" type="ORF">HBA18_12255</name>
</gene>
<feature type="binding site" evidence="18">
    <location>
        <position position="159"/>
    </location>
    <ligand>
        <name>(6S)-NADPHX</name>
        <dbReference type="ChEBI" id="CHEBI:64076"/>
    </ligand>
</feature>
<comment type="function">
    <text evidence="17">Catalyzes the dehydration of the S-form of NAD(P)HX at the expense of ADP, which is converted to AMP. Together with NAD(P)HX epimerase, which catalyzes the epimerization of the S- and R-forms, the enzyme allows the repair of both epimers of NAD(P)HX, a damaged form of NAD(P)H that is a result of enzymatic or heat-dependent hydration.</text>
</comment>
<dbReference type="PROSITE" id="PS51385">
    <property type="entry name" value="YJEF_N"/>
    <property type="match status" value="1"/>
</dbReference>
<accession>A0ABX6KA04</accession>
<evidence type="ECO:0000256" key="6">
    <source>
        <dbReference type="ARBA" id="ARBA00022741"/>
    </source>
</evidence>
<evidence type="ECO:0000256" key="10">
    <source>
        <dbReference type="ARBA" id="ARBA00023027"/>
    </source>
</evidence>
<proteinExistence type="inferred from homology"/>
<feature type="binding site" evidence="17">
    <location>
        <begin position="405"/>
        <end position="409"/>
    </location>
    <ligand>
        <name>AMP</name>
        <dbReference type="ChEBI" id="CHEBI:456215"/>
    </ligand>
</feature>
<comment type="cofactor">
    <cofactor evidence="18 19">
        <name>K(+)</name>
        <dbReference type="ChEBI" id="CHEBI:29103"/>
    </cofactor>
    <text evidence="18 19">Binds 1 potassium ion per subunit.</text>
</comment>
<dbReference type="Gene3D" id="3.40.1190.20">
    <property type="match status" value="1"/>
</dbReference>
<dbReference type="Pfam" id="PF01256">
    <property type="entry name" value="Carb_kinase"/>
    <property type="match status" value="1"/>
</dbReference>
<evidence type="ECO:0000256" key="11">
    <source>
        <dbReference type="ARBA" id="ARBA00023235"/>
    </source>
</evidence>
<keyword evidence="12 17" id="KW-0456">Lyase</keyword>
<evidence type="ECO:0000256" key="1">
    <source>
        <dbReference type="ARBA" id="ARBA00000013"/>
    </source>
</evidence>
<keyword evidence="10 17" id="KW-0520">NAD</keyword>
<dbReference type="RefSeq" id="WP_167314887.1">
    <property type="nucleotide sequence ID" value="NZ_CP050266.1"/>
</dbReference>
<comment type="catalytic activity">
    <reaction evidence="1 18 19">
        <text>(6R)-NADHX = (6S)-NADHX</text>
        <dbReference type="Rhea" id="RHEA:32215"/>
        <dbReference type="ChEBI" id="CHEBI:64074"/>
        <dbReference type="ChEBI" id="CHEBI:64075"/>
        <dbReference type="EC" id="5.1.99.6"/>
    </reaction>
</comment>
<dbReference type="PROSITE" id="PS51383">
    <property type="entry name" value="YJEF_C_3"/>
    <property type="match status" value="1"/>
</dbReference>
<reference evidence="22 23" key="1">
    <citation type="submission" date="2020-03" db="EMBL/GenBank/DDBJ databases">
        <title>Genome mining reveals the biosynthetic pathways of PHA and ectoines of the halophilic strain Salinivibrio costicola M318 isolated from fermented shrimp paste.</title>
        <authorList>
            <person name="Doan T.V."/>
            <person name="Tran L.T."/>
            <person name="Trieu T.A."/>
            <person name="Nguyen Q.V."/>
            <person name="Quach T.N."/>
            <person name="Phi T.Q."/>
            <person name="Kumar S."/>
        </authorList>
    </citation>
    <scope>NUCLEOTIDE SEQUENCE [LARGE SCALE GENOMIC DNA]</scope>
    <source>
        <strain evidence="22 23">M318</strain>
    </source>
</reference>
<evidence type="ECO:0000256" key="4">
    <source>
        <dbReference type="ARBA" id="ARBA00009524"/>
    </source>
</evidence>
<keyword evidence="9 18" id="KW-0630">Potassium</keyword>
<dbReference type="EC" id="4.2.1.136" evidence="19"/>
<evidence type="ECO:0000256" key="2">
    <source>
        <dbReference type="ARBA" id="ARBA00000909"/>
    </source>
</evidence>
<dbReference type="EMBL" id="CP050266">
    <property type="protein sequence ID" value="QIR07071.1"/>
    <property type="molecule type" value="Genomic_DNA"/>
</dbReference>
<keyword evidence="7 17" id="KW-0067">ATP-binding</keyword>
<name>A0ABX6KA04_SALCS</name>
<evidence type="ECO:0000256" key="8">
    <source>
        <dbReference type="ARBA" id="ARBA00022857"/>
    </source>
</evidence>
<keyword evidence="13" id="KW-0511">Multifunctional enzyme</keyword>
<evidence type="ECO:0000256" key="16">
    <source>
        <dbReference type="ARBA" id="ARBA00049209"/>
    </source>
</evidence>
<dbReference type="SUPFAM" id="SSF53613">
    <property type="entry name" value="Ribokinase-like"/>
    <property type="match status" value="1"/>
</dbReference>
<evidence type="ECO:0000256" key="17">
    <source>
        <dbReference type="HAMAP-Rule" id="MF_01965"/>
    </source>
</evidence>
<keyword evidence="6 17" id="KW-0547">Nucleotide-binding</keyword>
<comment type="subunit">
    <text evidence="17">Homotetramer.</text>
</comment>
<protein>
    <recommendedName>
        <fullName evidence="19">Bifunctional NAD(P)H-hydrate repair enzyme</fullName>
    </recommendedName>
    <alternativeName>
        <fullName evidence="19">Nicotinamide nucleotide repair protein</fullName>
    </alternativeName>
    <domain>
        <recommendedName>
            <fullName evidence="19">ADP-dependent (S)-NAD(P)H-hydrate dehydratase</fullName>
            <ecNumber evidence="19">4.2.1.136</ecNumber>
        </recommendedName>
        <alternativeName>
            <fullName evidence="19">ADP-dependent NAD(P)HX dehydratase</fullName>
        </alternativeName>
    </domain>
    <domain>
        <recommendedName>
            <fullName evidence="19">NAD(P)H-hydrate epimerase</fullName>
            <ecNumber evidence="19">5.1.99.6</ecNumber>
        </recommendedName>
    </domain>
</protein>
<dbReference type="InterPro" id="IPR030677">
    <property type="entry name" value="Nnr"/>
</dbReference>
<feature type="domain" description="YjeF C-terminal" evidence="20">
    <location>
        <begin position="226"/>
        <end position="490"/>
    </location>
</feature>
<feature type="binding site" evidence="17">
    <location>
        <position position="434"/>
    </location>
    <ligand>
        <name>(6S)-NADPHX</name>
        <dbReference type="ChEBI" id="CHEBI:64076"/>
    </ligand>
</feature>
<keyword evidence="11 18" id="KW-0413">Isomerase</keyword>
<dbReference type="Proteomes" id="UP000501408">
    <property type="component" value="Chromosome 1"/>
</dbReference>
<dbReference type="HAMAP" id="MF_01965">
    <property type="entry name" value="NADHX_dehydratase"/>
    <property type="match status" value="1"/>
</dbReference>